<evidence type="ECO:0000256" key="9">
    <source>
        <dbReference type="ARBA" id="ARBA00060983"/>
    </source>
</evidence>
<comment type="cofactor">
    <cofactor evidence="1 12 13 14">
        <name>pyridoxal 5'-phosphate</name>
        <dbReference type="ChEBI" id="CHEBI:597326"/>
    </cofactor>
</comment>
<dbReference type="Proteomes" id="UP000184465">
    <property type="component" value="Unassembled WGS sequence"/>
</dbReference>
<dbReference type="CDD" id="cd06828">
    <property type="entry name" value="PLPDE_III_DapDC"/>
    <property type="match status" value="1"/>
</dbReference>
<evidence type="ECO:0000256" key="10">
    <source>
        <dbReference type="ARBA" id="ARBA00066427"/>
    </source>
</evidence>
<comment type="similarity">
    <text evidence="9 12">Belongs to the Orn/Lys/Arg decarboxylase class-II family. LysA subfamily.</text>
</comment>
<protein>
    <recommendedName>
        <fullName evidence="11 12">Diaminopimelate decarboxylase</fullName>
        <shortName evidence="12">DAP decarboxylase</shortName>
        <shortName evidence="12">DAPDC</shortName>
        <ecNumber evidence="10 12">4.1.1.20</ecNumber>
    </recommendedName>
</protein>
<dbReference type="AlphaFoldDB" id="A0A1M6QL23"/>
<evidence type="ECO:0000313" key="16">
    <source>
        <dbReference type="EMBL" id="SHK20753.1"/>
    </source>
</evidence>
<feature type="binding site" evidence="12">
    <location>
        <position position="388"/>
    </location>
    <ligand>
        <name>substrate</name>
    </ligand>
</feature>
<dbReference type="SUPFAM" id="SSF51419">
    <property type="entry name" value="PLP-binding barrel"/>
    <property type="match status" value="1"/>
</dbReference>
<dbReference type="InterPro" id="IPR002986">
    <property type="entry name" value="DAP_deCOOHase_LysA"/>
</dbReference>
<comment type="subunit">
    <text evidence="12">Homodimer.</text>
</comment>
<feature type="modified residue" description="N6-(pyridoxal phosphate)lysine" evidence="12 13">
    <location>
        <position position="64"/>
    </location>
</feature>
<keyword evidence="3 12" id="KW-0210">Decarboxylase</keyword>
<dbReference type="InterPro" id="IPR009006">
    <property type="entry name" value="Ala_racemase/Decarboxylase_C"/>
</dbReference>
<evidence type="ECO:0000259" key="15">
    <source>
        <dbReference type="Pfam" id="PF02784"/>
    </source>
</evidence>
<feature type="binding site" evidence="12">
    <location>
        <position position="332"/>
    </location>
    <ligand>
        <name>substrate</name>
    </ligand>
</feature>
<evidence type="ECO:0000256" key="5">
    <source>
        <dbReference type="ARBA" id="ARBA00023154"/>
    </source>
</evidence>
<feature type="binding site" evidence="12">
    <location>
        <position position="291"/>
    </location>
    <ligand>
        <name>substrate</name>
    </ligand>
</feature>
<dbReference type="Gene3D" id="2.40.37.10">
    <property type="entry name" value="Lyase, Ornithine Decarboxylase, Chain A, domain 1"/>
    <property type="match status" value="1"/>
</dbReference>
<evidence type="ECO:0000256" key="14">
    <source>
        <dbReference type="RuleBase" id="RU003738"/>
    </source>
</evidence>
<dbReference type="PRINTS" id="PR01181">
    <property type="entry name" value="DAPDCRBXLASE"/>
</dbReference>
<evidence type="ECO:0000256" key="11">
    <source>
        <dbReference type="ARBA" id="ARBA00074972"/>
    </source>
</evidence>
<dbReference type="HAMAP" id="MF_02120">
    <property type="entry name" value="LysA"/>
    <property type="match status" value="1"/>
</dbReference>
<dbReference type="EC" id="4.1.1.20" evidence="10 12"/>
<evidence type="ECO:0000256" key="12">
    <source>
        <dbReference type="HAMAP-Rule" id="MF_02120"/>
    </source>
</evidence>
<dbReference type="FunFam" id="2.40.37.10:FF:000003">
    <property type="entry name" value="Diaminopimelate decarboxylase"/>
    <property type="match status" value="1"/>
</dbReference>
<comment type="catalytic activity">
    <reaction evidence="7 12 14">
        <text>meso-2,6-diaminopimelate + H(+) = L-lysine + CO2</text>
        <dbReference type="Rhea" id="RHEA:15101"/>
        <dbReference type="ChEBI" id="CHEBI:15378"/>
        <dbReference type="ChEBI" id="CHEBI:16526"/>
        <dbReference type="ChEBI" id="CHEBI:32551"/>
        <dbReference type="ChEBI" id="CHEBI:57791"/>
        <dbReference type="EC" id="4.1.1.20"/>
    </reaction>
</comment>
<dbReference type="Gene3D" id="3.20.20.10">
    <property type="entry name" value="Alanine racemase"/>
    <property type="match status" value="1"/>
</dbReference>
<feature type="binding site" evidence="12">
    <location>
        <begin position="288"/>
        <end position="291"/>
    </location>
    <ligand>
        <name>pyridoxal 5'-phosphate</name>
        <dbReference type="ChEBI" id="CHEBI:597326"/>
    </ligand>
</feature>
<dbReference type="PANTHER" id="PTHR43727">
    <property type="entry name" value="DIAMINOPIMELATE DECARBOXYLASE"/>
    <property type="match status" value="1"/>
</dbReference>
<sequence>MINLERKTNNDNYMFSGLDTVMLAREYGTPLYVVSEDIIKEKCKEIRDSFILKYKNVKVAYASKAFLNLAMCKIIEREGLCLDVVSGGELYTAIKANFPMEKIFFHGNNKSRAELELAISNDIGRIVVDNLYELELINNIAKKMNKKSRVLYRVTPGVESETHKYVITGQKDSKFGIPLVDDIIFEAIKRGMEYENIDLLGFHFHVGSQIFDNKSHIIATEKIMNLIKEARDRFGFITKELNTGGGYGIYYKQGDNPKPINYFTDAIMEKVFSKCKEFNLDLPTIIIEPGRWIIGEAGITLYTIGTIKEIPGIRKYVAIDGGMPDNPRPALYGAKYEAVVANKINEEAKETVTIAGKCCETGDILIWDLKAPKTEAGDILAVFSTGAYNYSMANNYNKIPRPAVVLVSEGNVETIVERETYEDLISRYNIPLHLK</sequence>
<dbReference type="FunFam" id="3.20.20.10:FF:000003">
    <property type="entry name" value="Diaminopimelate decarboxylase"/>
    <property type="match status" value="1"/>
</dbReference>
<evidence type="ECO:0000256" key="1">
    <source>
        <dbReference type="ARBA" id="ARBA00001933"/>
    </source>
</evidence>
<dbReference type="EMBL" id="FRAG01000035">
    <property type="protein sequence ID" value="SHK20753.1"/>
    <property type="molecule type" value="Genomic_DNA"/>
</dbReference>
<comment type="pathway">
    <text evidence="8 12 14">Amino-acid biosynthesis; L-lysine biosynthesis via DAP pathway; L-lysine from DL-2,6-diaminopimelate: step 1/1.</text>
</comment>
<comment type="function">
    <text evidence="12">Specifically catalyzes the decarboxylation of meso-diaminopimelate (meso-DAP) to L-lysine.</text>
</comment>
<dbReference type="InterPro" id="IPR000183">
    <property type="entry name" value="Orn/DAP/Arg_de-COase"/>
</dbReference>
<feature type="binding site" evidence="12">
    <location>
        <position position="328"/>
    </location>
    <ligand>
        <name>substrate</name>
    </ligand>
</feature>
<name>A0A1M6QL23_PARC5</name>
<feature type="binding site" evidence="12">
    <location>
        <position position="360"/>
    </location>
    <ligand>
        <name>substrate</name>
    </ligand>
</feature>
<keyword evidence="2 12" id="KW-0028">Amino-acid biosynthesis</keyword>
<dbReference type="PANTHER" id="PTHR43727:SF2">
    <property type="entry name" value="GROUP IV DECARBOXYLASE"/>
    <property type="match status" value="1"/>
</dbReference>
<dbReference type="InterPro" id="IPR029066">
    <property type="entry name" value="PLP-binding_barrel"/>
</dbReference>
<feature type="domain" description="Orn/DAP/Arg decarboxylase 2 N-terminal" evidence="15">
    <location>
        <begin position="39"/>
        <end position="294"/>
    </location>
</feature>
<evidence type="ECO:0000256" key="7">
    <source>
        <dbReference type="ARBA" id="ARBA00050464"/>
    </source>
</evidence>
<dbReference type="RefSeq" id="WP_334293004.1">
    <property type="nucleotide sequence ID" value="NZ_FRAG01000035.1"/>
</dbReference>
<evidence type="ECO:0000256" key="8">
    <source>
        <dbReference type="ARBA" id="ARBA00060643"/>
    </source>
</evidence>
<dbReference type="NCBIfam" id="TIGR01048">
    <property type="entry name" value="lysA"/>
    <property type="match status" value="1"/>
</dbReference>
<gene>
    <name evidence="12" type="primary">lysA</name>
    <name evidence="16" type="ORF">SAMN02745912_02621</name>
</gene>
<accession>A0A1M6QL23</accession>
<dbReference type="InterPro" id="IPR022644">
    <property type="entry name" value="De-COase2_N"/>
</dbReference>
<dbReference type="SUPFAM" id="SSF50621">
    <property type="entry name" value="Alanine racemase C-terminal domain-like"/>
    <property type="match status" value="1"/>
</dbReference>
<dbReference type="GO" id="GO:0008836">
    <property type="term" value="F:diaminopimelate decarboxylase activity"/>
    <property type="evidence" value="ECO:0007669"/>
    <property type="project" value="UniProtKB-UniRule"/>
</dbReference>
<evidence type="ECO:0000256" key="3">
    <source>
        <dbReference type="ARBA" id="ARBA00022793"/>
    </source>
</evidence>
<proteinExistence type="inferred from homology"/>
<keyword evidence="5 12" id="KW-0457">Lysine biosynthesis</keyword>
<keyword evidence="4 12" id="KW-0663">Pyridoxal phosphate</keyword>
<organism evidence="16 17">
    <name type="scientific">Paramaledivibacter caminithermalis (strain DSM 15212 / CIP 107654 / DViRD3)</name>
    <name type="common">Clostridium caminithermale</name>
    <dbReference type="NCBI Taxonomy" id="1121301"/>
    <lineage>
        <taxon>Bacteria</taxon>
        <taxon>Bacillati</taxon>
        <taxon>Bacillota</taxon>
        <taxon>Clostridia</taxon>
        <taxon>Peptostreptococcales</taxon>
        <taxon>Caminicellaceae</taxon>
        <taxon>Paramaledivibacter</taxon>
    </lineage>
</organism>
<evidence type="ECO:0000256" key="13">
    <source>
        <dbReference type="PIRSR" id="PIRSR600183-50"/>
    </source>
</evidence>
<dbReference type="GO" id="GO:0030170">
    <property type="term" value="F:pyridoxal phosphate binding"/>
    <property type="evidence" value="ECO:0007669"/>
    <property type="project" value="UniProtKB-UniRule"/>
</dbReference>
<dbReference type="Pfam" id="PF02784">
    <property type="entry name" value="Orn_Arg_deC_N"/>
    <property type="match status" value="1"/>
</dbReference>
<evidence type="ECO:0000313" key="17">
    <source>
        <dbReference type="Proteomes" id="UP000184465"/>
    </source>
</evidence>
<evidence type="ECO:0000256" key="4">
    <source>
        <dbReference type="ARBA" id="ARBA00022898"/>
    </source>
</evidence>
<dbReference type="UniPathway" id="UPA00034">
    <property type="reaction ID" value="UER00027"/>
</dbReference>
<dbReference type="STRING" id="1121301.SAMN02745912_02621"/>
<evidence type="ECO:0000256" key="2">
    <source>
        <dbReference type="ARBA" id="ARBA00022605"/>
    </source>
</evidence>
<dbReference type="PRINTS" id="PR01179">
    <property type="entry name" value="ODADCRBXLASE"/>
</dbReference>
<keyword evidence="6 12" id="KW-0456">Lyase</keyword>
<reference evidence="16 17" key="1">
    <citation type="submission" date="2016-11" db="EMBL/GenBank/DDBJ databases">
        <authorList>
            <person name="Jaros S."/>
            <person name="Januszkiewicz K."/>
            <person name="Wedrychowicz H."/>
        </authorList>
    </citation>
    <scope>NUCLEOTIDE SEQUENCE [LARGE SCALE GENOMIC DNA]</scope>
    <source>
        <strain evidence="16 17">DSM 15212</strain>
    </source>
</reference>
<feature type="binding site" evidence="12">
    <location>
        <position position="246"/>
    </location>
    <ligand>
        <name>pyridoxal 5'-phosphate</name>
        <dbReference type="ChEBI" id="CHEBI:597326"/>
    </ligand>
</feature>
<keyword evidence="17" id="KW-1185">Reference proteome</keyword>
<feature type="active site" description="Proton donor" evidence="13">
    <location>
        <position position="359"/>
    </location>
</feature>
<evidence type="ECO:0000256" key="6">
    <source>
        <dbReference type="ARBA" id="ARBA00023239"/>
    </source>
</evidence>
<feature type="binding site" evidence="12">
    <location>
        <position position="388"/>
    </location>
    <ligand>
        <name>pyridoxal 5'-phosphate</name>
        <dbReference type="ChEBI" id="CHEBI:597326"/>
    </ligand>
</feature>
<dbReference type="GO" id="GO:0009089">
    <property type="term" value="P:lysine biosynthetic process via diaminopimelate"/>
    <property type="evidence" value="ECO:0007669"/>
    <property type="project" value="UniProtKB-UniRule"/>
</dbReference>